<dbReference type="Pfam" id="PF12770">
    <property type="entry name" value="CHAT"/>
    <property type="match status" value="1"/>
</dbReference>
<dbReference type="Proteomes" id="UP000258016">
    <property type="component" value="Chromosome"/>
</dbReference>
<feature type="domain" description="CHAT" evidence="1">
    <location>
        <begin position="495"/>
        <end position="763"/>
    </location>
</feature>
<gene>
    <name evidence="2" type="ORF">B5J99_02955</name>
</gene>
<proteinExistence type="predicted"/>
<reference evidence="2 3" key="1">
    <citation type="submission" date="2017-03" db="EMBL/GenBank/DDBJ databases">
        <title>Complete genome sequence of Blastomonas fulva degrading microcsystin LR.</title>
        <authorList>
            <person name="Lee H.-g."/>
            <person name="Jin L."/>
            <person name="oh H.-M."/>
        </authorList>
    </citation>
    <scope>NUCLEOTIDE SEQUENCE [LARGE SCALE GENOMIC DNA]</scope>
    <source>
        <strain evidence="2 3">T2</strain>
    </source>
</reference>
<name>A0ABM6M3U3_9SPHN</name>
<dbReference type="EMBL" id="CP020083">
    <property type="protein sequence ID" value="ASR50554.1"/>
    <property type="molecule type" value="Genomic_DNA"/>
</dbReference>
<evidence type="ECO:0000313" key="2">
    <source>
        <dbReference type="EMBL" id="ASR50554.1"/>
    </source>
</evidence>
<sequence length="765" mass="79578">MAILQTWVMVAALGGVGEVAPSVPQVIALCEAAAPAAGAALALPEQTNRARTLMRGGADGADAALALLLAAAADSSVQAAADIRQIAEYCLVAGEAMRRARSGSQSRAQDFLRTALMLADRAGDAPLAARAAWEAALAQAGGAPPSQPGVRKRGGAIRRAGETRAVAGCGDPAAIGEAGGRRLEAAFACALYRAVLAGDARLTALSALRLARLEKARKADVAAHLATGLGSAAGIADTSERAALLRSLLMLACDAGLCNTDMVRDGVQSYAYLVQTGSGDAAALAALQGRIALAQGEGAAARAALRKAVFIESQQPLPQHLPQYRLTLADAEPERAGEHVLAAYRALERVRTVLMPVDPLSEESRFDLVVRPVFERAIATTLAFAGDDANTLGQAQRIAEAYRSAELQNSLGAECVPLRNPVTPADLLPGEILLYPLLLEDRVELIYATGGQGTGAGERRYRRMPPDRSINRAQITALAQRMTASLSGESSDWEAASRALYAALIAPIADQLQLGGTLVIVPDGALRQISFAALMDAKGTFLMERVQLAVVPALSFAAPGRRDVDPSIIAASLEKEMELAVGRFSRLEGTAAEAAMAAGSDGVLLTDFNRASLAGALARRPASVLHLATHAAFNGRTERSFIVANGEAITLPDLRAMLSANQLRGEALQLLVLSACETAVGDDDQAMGLAGAAVEAGASSALASLWEVDDAGTAALMEAFYRHYRAGVGRARALQMAQVDLARGLDGQWADPGIWSAFTLVGSWR</sequence>
<dbReference type="InterPro" id="IPR024983">
    <property type="entry name" value="CHAT_dom"/>
</dbReference>
<dbReference type="GeneID" id="303484531"/>
<keyword evidence="3" id="KW-1185">Reference proteome</keyword>
<protein>
    <recommendedName>
        <fullName evidence="1">CHAT domain-containing protein</fullName>
    </recommendedName>
</protein>
<organism evidence="2 3">
    <name type="scientific">Blastomonas fulva</name>
    <dbReference type="NCBI Taxonomy" id="1550728"/>
    <lineage>
        <taxon>Bacteria</taxon>
        <taxon>Pseudomonadati</taxon>
        <taxon>Pseudomonadota</taxon>
        <taxon>Alphaproteobacteria</taxon>
        <taxon>Sphingomonadales</taxon>
        <taxon>Sphingomonadaceae</taxon>
        <taxon>Blastomonas</taxon>
    </lineage>
</organism>
<evidence type="ECO:0000313" key="3">
    <source>
        <dbReference type="Proteomes" id="UP000258016"/>
    </source>
</evidence>
<evidence type="ECO:0000259" key="1">
    <source>
        <dbReference type="Pfam" id="PF12770"/>
    </source>
</evidence>
<dbReference type="RefSeq" id="WP_117351423.1">
    <property type="nucleotide sequence ID" value="NZ_CP020083.1"/>
</dbReference>
<accession>A0ABM6M3U3</accession>